<dbReference type="RefSeq" id="WP_290705722.1">
    <property type="nucleotide sequence ID" value="NZ_BAAAVS010000024.1"/>
</dbReference>
<dbReference type="InterPro" id="IPR011060">
    <property type="entry name" value="RibuloseP-bd_barrel"/>
</dbReference>
<dbReference type="NCBIfam" id="TIGR00262">
    <property type="entry name" value="trpA"/>
    <property type="match status" value="1"/>
</dbReference>
<dbReference type="SUPFAM" id="SSF51366">
    <property type="entry name" value="Ribulose-phoshate binding barrel"/>
    <property type="match status" value="1"/>
</dbReference>
<dbReference type="EMBL" id="BAAAVS010000024">
    <property type="protein sequence ID" value="GAA3038573.1"/>
    <property type="molecule type" value="Genomic_DNA"/>
</dbReference>
<evidence type="ECO:0000256" key="2">
    <source>
        <dbReference type="ARBA" id="ARBA00011270"/>
    </source>
</evidence>
<dbReference type="Gene3D" id="3.20.20.70">
    <property type="entry name" value="Aldolase class I"/>
    <property type="match status" value="1"/>
</dbReference>
<dbReference type="InterPro" id="IPR013785">
    <property type="entry name" value="Aldolase_TIM"/>
</dbReference>
<evidence type="ECO:0000313" key="10">
    <source>
        <dbReference type="EMBL" id="GAA3038573.1"/>
    </source>
</evidence>
<keyword evidence="3 8" id="KW-0028">Amino-acid biosynthesis</keyword>
<gene>
    <name evidence="8 10" type="primary">trpA</name>
    <name evidence="10" type="ORF">GCM10010528_18940</name>
</gene>
<evidence type="ECO:0000256" key="6">
    <source>
        <dbReference type="ARBA" id="ARBA00023239"/>
    </source>
</evidence>
<dbReference type="CDD" id="cd04724">
    <property type="entry name" value="Tryptophan_synthase_alpha"/>
    <property type="match status" value="1"/>
</dbReference>
<evidence type="ECO:0000256" key="9">
    <source>
        <dbReference type="RuleBase" id="RU003662"/>
    </source>
</evidence>
<organism evidence="10 11">
    <name type="scientific">Gordonia defluvii</name>
    <dbReference type="NCBI Taxonomy" id="283718"/>
    <lineage>
        <taxon>Bacteria</taxon>
        <taxon>Bacillati</taxon>
        <taxon>Actinomycetota</taxon>
        <taxon>Actinomycetes</taxon>
        <taxon>Mycobacteriales</taxon>
        <taxon>Gordoniaceae</taxon>
        <taxon>Gordonia</taxon>
    </lineage>
</organism>
<dbReference type="PANTHER" id="PTHR43406">
    <property type="entry name" value="TRYPTOPHAN SYNTHASE, ALPHA CHAIN"/>
    <property type="match status" value="1"/>
</dbReference>
<keyword evidence="4 8" id="KW-0822">Tryptophan biosynthesis</keyword>
<evidence type="ECO:0000256" key="4">
    <source>
        <dbReference type="ARBA" id="ARBA00022822"/>
    </source>
</evidence>
<feature type="active site" description="Proton acceptor" evidence="8">
    <location>
        <position position="69"/>
    </location>
</feature>
<protein>
    <recommendedName>
        <fullName evidence="8">Tryptophan synthase alpha chain</fullName>
        <ecNumber evidence="8">4.2.1.20</ecNumber>
    </recommendedName>
</protein>
<evidence type="ECO:0000256" key="7">
    <source>
        <dbReference type="ARBA" id="ARBA00049047"/>
    </source>
</evidence>
<evidence type="ECO:0000313" key="11">
    <source>
        <dbReference type="Proteomes" id="UP001501035"/>
    </source>
</evidence>
<dbReference type="HAMAP" id="MF_00131">
    <property type="entry name" value="Trp_synth_alpha"/>
    <property type="match status" value="1"/>
</dbReference>
<dbReference type="Pfam" id="PF00290">
    <property type="entry name" value="Trp_syntA"/>
    <property type="match status" value="1"/>
</dbReference>
<name>A0ABP6LF86_9ACTN</name>
<evidence type="ECO:0000256" key="5">
    <source>
        <dbReference type="ARBA" id="ARBA00023141"/>
    </source>
</evidence>
<comment type="pathway">
    <text evidence="1 8">Amino-acid biosynthesis; L-tryptophan biosynthesis; L-tryptophan from chorismate: step 5/5.</text>
</comment>
<comment type="similarity">
    <text evidence="8 9">Belongs to the TrpA family.</text>
</comment>
<dbReference type="PROSITE" id="PS00167">
    <property type="entry name" value="TRP_SYNTHASE_ALPHA"/>
    <property type="match status" value="1"/>
</dbReference>
<keyword evidence="5 8" id="KW-0057">Aromatic amino acid biosynthesis</keyword>
<dbReference type="PANTHER" id="PTHR43406:SF1">
    <property type="entry name" value="TRYPTOPHAN SYNTHASE ALPHA CHAIN, CHLOROPLASTIC"/>
    <property type="match status" value="1"/>
</dbReference>
<dbReference type="InterPro" id="IPR002028">
    <property type="entry name" value="Trp_synthase_suA"/>
</dbReference>
<comment type="subunit">
    <text evidence="2 8">Tetramer of two alpha and two beta chains.</text>
</comment>
<comment type="catalytic activity">
    <reaction evidence="7 8">
        <text>(1S,2R)-1-C-(indol-3-yl)glycerol 3-phosphate + L-serine = D-glyceraldehyde 3-phosphate + L-tryptophan + H2O</text>
        <dbReference type="Rhea" id="RHEA:10532"/>
        <dbReference type="ChEBI" id="CHEBI:15377"/>
        <dbReference type="ChEBI" id="CHEBI:33384"/>
        <dbReference type="ChEBI" id="CHEBI:57912"/>
        <dbReference type="ChEBI" id="CHEBI:58866"/>
        <dbReference type="ChEBI" id="CHEBI:59776"/>
        <dbReference type="EC" id="4.2.1.20"/>
    </reaction>
</comment>
<keyword evidence="6 8" id="KW-0456">Lyase</keyword>
<dbReference type="EC" id="4.2.1.20" evidence="8"/>
<dbReference type="InterPro" id="IPR018204">
    <property type="entry name" value="Trp_synthase_alpha_AS"/>
</dbReference>
<comment type="function">
    <text evidence="8">The alpha subunit is responsible for the aldol cleavage of indoleglycerol phosphate to indole and glyceraldehyde 3-phosphate.</text>
</comment>
<dbReference type="Proteomes" id="UP001501035">
    <property type="component" value="Unassembled WGS sequence"/>
</dbReference>
<accession>A0ABP6LF86</accession>
<feature type="active site" description="Proton acceptor" evidence="8">
    <location>
        <position position="58"/>
    </location>
</feature>
<comment type="caution">
    <text evidence="10">The sequence shown here is derived from an EMBL/GenBank/DDBJ whole genome shotgun (WGS) entry which is preliminary data.</text>
</comment>
<proteinExistence type="inferred from homology"/>
<keyword evidence="11" id="KW-1185">Reference proteome</keyword>
<evidence type="ECO:0000256" key="3">
    <source>
        <dbReference type="ARBA" id="ARBA00022605"/>
    </source>
</evidence>
<sequence>MTTSRHVAPPSKLTDTFAACRAEHRAALIGYLPVGYPTVANSLESMRIMVESGCDIVEVGVPYSDPVMDGPTIQAAADTALAAGVRVRDAFAACEAVAAAGGQAVVMSYWNPVLAYGVESFARDLANAGGAGMITPNLIPEEGAGWHEASDAHGLDRIYLVAPSSTTERIALTVDASRGFLYAASTMGVTGARDAVSNAAPELCARVREYSDIPIGVGLGVRDGRQAAEIADYADGVIVGSALVTAATAGPAALAALIADLAAGVRGEG</sequence>
<reference evidence="11" key="1">
    <citation type="journal article" date="2019" name="Int. J. Syst. Evol. Microbiol.">
        <title>The Global Catalogue of Microorganisms (GCM) 10K type strain sequencing project: providing services to taxonomists for standard genome sequencing and annotation.</title>
        <authorList>
            <consortium name="The Broad Institute Genomics Platform"/>
            <consortium name="The Broad Institute Genome Sequencing Center for Infectious Disease"/>
            <person name="Wu L."/>
            <person name="Ma J."/>
        </authorList>
    </citation>
    <scope>NUCLEOTIDE SEQUENCE [LARGE SCALE GENOMIC DNA]</scope>
    <source>
        <strain evidence="11">JCM 14234</strain>
    </source>
</reference>
<evidence type="ECO:0000256" key="1">
    <source>
        <dbReference type="ARBA" id="ARBA00004733"/>
    </source>
</evidence>
<evidence type="ECO:0000256" key="8">
    <source>
        <dbReference type="HAMAP-Rule" id="MF_00131"/>
    </source>
</evidence>